<organism evidence="1 2">
    <name type="scientific">Phlebia brevispora</name>
    <dbReference type="NCBI Taxonomy" id="194682"/>
    <lineage>
        <taxon>Eukaryota</taxon>
        <taxon>Fungi</taxon>
        <taxon>Dikarya</taxon>
        <taxon>Basidiomycota</taxon>
        <taxon>Agaricomycotina</taxon>
        <taxon>Agaricomycetes</taxon>
        <taxon>Polyporales</taxon>
        <taxon>Meruliaceae</taxon>
        <taxon>Phlebia</taxon>
    </lineage>
</organism>
<gene>
    <name evidence="1" type="ORF">NM688_g4602</name>
</gene>
<accession>A0ACC1T2S7</accession>
<dbReference type="EMBL" id="JANHOG010000777">
    <property type="protein sequence ID" value="KAJ3551612.1"/>
    <property type="molecule type" value="Genomic_DNA"/>
</dbReference>
<protein>
    <submittedName>
        <fullName evidence="1">Uncharacterized protein</fullName>
    </submittedName>
</protein>
<comment type="caution">
    <text evidence="1">The sequence shown here is derived from an EMBL/GenBank/DDBJ whole genome shotgun (WGS) entry which is preliminary data.</text>
</comment>
<reference evidence="1" key="1">
    <citation type="submission" date="2022-07" db="EMBL/GenBank/DDBJ databases">
        <title>Genome Sequence of Phlebia brevispora.</title>
        <authorList>
            <person name="Buettner E."/>
        </authorList>
    </citation>
    <scope>NUCLEOTIDE SEQUENCE</scope>
    <source>
        <strain evidence="1">MPL23</strain>
    </source>
</reference>
<proteinExistence type="predicted"/>
<evidence type="ECO:0000313" key="1">
    <source>
        <dbReference type="EMBL" id="KAJ3551612.1"/>
    </source>
</evidence>
<sequence>MSLNLGGSQRGTKGKDETATSENSSSWNAVEKSMLKYDSGMIEDFADDINTLLVFAGLFSAVVTAFVIVSYTMLQPDNTQLSVQLLSVLAIRAGGSTGSNSFLNSTAATLPSSIIFRASAAAISINALWFTSLVLSLASALYGILAKQWCREYLKWNAVLSDPSENVLVRQMRVEAWMQWKVPLLIAAIPALLEVALILFLSGMIIFFWTLETTVAAILTALIGILLAVAVAVTILPVFAPHCPYRSTTGWALLKCWNFFVRVWRKSQLPDNWRGRELEVLNGVSQLTQSIDGLGFSPSYLSTAQAAYARSTQVGIRLRALSWTYQDSSSSNAQLSDDIMNCIPSFHDTPSGISDSPTLNLLSSLLAVSTICGTELSLREAFGDPFTSEFRLWSVEMGKFVASYSFRTPDAEYHQFGSPSPFLSHPLICTGNNSEAYLWPARRLLMEDLRRALPVSSADSWFQEDNNARLLVLVLCLLRSHGTSDSAEYYTKCRLDLIDIMSTAYRALGPIKAAYQTGVIPMMMEVLCLSVHRISVDIHTYHVFDEGPPYLSYFPPIMTFALEVFRQNQEYSRPNERHLFVMAADAVLRYLIDDRRKAKVVISEFTTEESEAVGRVFIAMTAAAQISLDKGYKNFGAYVHLPWLSSLIQLFDNRWPHSIRRHNTLSLPLDAKTGIIWLQGIEDTFLQLISLLQKNVEAGLITSKNRLVGLDFHTLLTIVGSPKLPPASQYDLSRADSMFSTFCTELGMHAEATQVLPAAAEPTRDGEGSPDAAAPGRVLPVDLPAVDQGACLLAYLEAIHRLSRTIQTPSSHCPELQPERKDCNPPKVAMPLSVGRRRRSRDGEAKHGNKMSAPTGWAAVEESTLSYDDEMISDFADDIDTLLVFAGLFSAIVTAFVIVSFVMLQPDNTQLSVQLLAVVAIRSGGFPGSDSFLNSTAATLPISTSFQAPPSAIAINALWFTSLWCRDYLKWNAVFSDARENVLVRQIRFELWERWKVSAFIVAIPALLEVALVLFLAGMIIFLWTLESTVAIILTIIIGLSLGVALAATVLPVFYVHCPYRTPTGWAFLKLWKLVCRLWQKSELPEDWRRRELEVLGWIPSITVPLDGAVLGFSVSGYSDSVWPSSIQVGIHLRALSWAYQGSGGTNLTDDIVECVSSLHSDSTGPFDPALNLLSSFLALYVVSPTGLAFEEAFINPLCRRLSLPNTWGLTVSYTFRIADDDYYRNDYPPPFLHHPFLPTENSSDTHQWLTRRLFIEDLRYLIATLASQQQWWLGSDDTVKLIVLVLCLLRCHGVGSAQHYAKTRQDLMEILSTVYKVLGPFDTAYESGLIPMVAEMLCLLVGQDSGITVNIDTCNVEIIETPPLDLAEPLVSFAVQVFEQNPDYSRPNERHLFVMAVDAVLRRLIQDEKARQASSVQFLSVEVTTTTFSCMVSAAQLSLTRSYPNCGAYVGVPWLSSFVQLFVQYRSSEQRFRSSAAQIADIHFMKNIAHIFLQLLSLLKESIQADLITGERTREDFDVLLELVGNPELPPVLYDWVDDYVPSAGRPDLIRHAKIIDALYAVPLEGDFTDFVPSAGR</sequence>
<name>A0ACC1T2S7_9APHY</name>
<keyword evidence="2" id="KW-1185">Reference proteome</keyword>
<dbReference type="Proteomes" id="UP001148662">
    <property type="component" value="Unassembled WGS sequence"/>
</dbReference>
<evidence type="ECO:0000313" key="2">
    <source>
        <dbReference type="Proteomes" id="UP001148662"/>
    </source>
</evidence>